<gene>
    <name evidence="3" type="ORF">GTQ38_03350</name>
</gene>
<evidence type="ECO:0000313" key="4">
    <source>
        <dbReference type="Proteomes" id="UP000475249"/>
    </source>
</evidence>
<dbReference type="GO" id="GO:0016301">
    <property type="term" value="F:kinase activity"/>
    <property type="evidence" value="ECO:0007669"/>
    <property type="project" value="UniProtKB-UniRule"/>
</dbReference>
<name>A0A6L9E8U2_9FLAO</name>
<sequence>MDANLRQQLEFQLGTRIKSVFPVSGGDIATAYGLETATNRFFCKLMPGDNGNQVLSSERAGLEAIKESGTVATPEVMGFGLSDEYAFLILEYIQAKRPEASEMRLFGTQLAKLHLTPSKFFGWDTDNFIGRLPQSNKKSKDWVAFYLGERLMPQLNMARDHNLLSEREIPSEDRMRSALERLLGGISPVLIHGDLWSGNYLISEDGVPYLIDPSVYYGHGEVDLAMSRLFGGFGPEFYQGYHEIHALKEGQAQRQDLYQLYYLLVHLNLFGRSYYHSVAGILKKYF</sequence>
<dbReference type="PANTHER" id="PTHR12149:SF8">
    <property type="entry name" value="PROTEIN-RIBULOSAMINE 3-KINASE"/>
    <property type="match status" value="1"/>
</dbReference>
<dbReference type="Gene3D" id="3.30.200.20">
    <property type="entry name" value="Phosphorylase Kinase, domain 1"/>
    <property type="match status" value="1"/>
</dbReference>
<keyword evidence="2 3" id="KW-0808">Transferase</keyword>
<protein>
    <submittedName>
        <fullName evidence="3">Phosphotransferase</fullName>
    </submittedName>
</protein>
<dbReference type="InterPro" id="IPR011009">
    <property type="entry name" value="Kinase-like_dom_sf"/>
</dbReference>
<dbReference type="PIRSF" id="PIRSF006221">
    <property type="entry name" value="Ketosamine-3-kinase"/>
    <property type="match status" value="1"/>
</dbReference>
<comment type="caution">
    <text evidence="3">The sequence shown here is derived from an EMBL/GenBank/DDBJ whole genome shotgun (WGS) entry which is preliminary data.</text>
</comment>
<dbReference type="Gene3D" id="3.90.1200.10">
    <property type="match status" value="1"/>
</dbReference>
<accession>A0A6L9E8U2</accession>
<comment type="similarity">
    <text evidence="1 2">Belongs to the fructosamine kinase family.</text>
</comment>
<dbReference type="PANTHER" id="PTHR12149">
    <property type="entry name" value="FRUCTOSAMINE 3 KINASE-RELATED PROTEIN"/>
    <property type="match status" value="1"/>
</dbReference>
<dbReference type="EMBL" id="WXYO01000001">
    <property type="protein sequence ID" value="NAS11023.1"/>
    <property type="molecule type" value="Genomic_DNA"/>
</dbReference>
<keyword evidence="2" id="KW-0418">Kinase</keyword>
<evidence type="ECO:0000256" key="2">
    <source>
        <dbReference type="PIRNR" id="PIRNR006221"/>
    </source>
</evidence>
<reference evidence="3 4" key="1">
    <citation type="submission" date="2020-01" db="EMBL/GenBank/DDBJ databases">
        <title>Bacteria diversity of Porities sp.</title>
        <authorList>
            <person name="Wang G."/>
        </authorList>
    </citation>
    <scope>NUCLEOTIDE SEQUENCE [LARGE SCALE GENOMIC DNA]</scope>
    <source>
        <strain evidence="3 4">R33</strain>
    </source>
</reference>
<evidence type="ECO:0000313" key="3">
    <source>
        <dbReference type="EMBL" id="NAS11023.1"/>
    </source>
</evidence>
<dbReference type="Proteomes" id="UP000475249">
    <property type="component" value="Unassembled WGS sequence"/>
</dbReference>
<dbReference type="RefSeq" id="WP_161433946.1">
    <property type="nucleotide sequence ID" value="NZ_WXYO01000001.1"/>
</dbReference>
<dbReference type="InterPro" id="IPR016477">
    <property type="entry name" value="Fructo-/Ketosamine-3-kinase"/>
</dbReference>
<dbReference type="Pfam" id="PF03881">
    <property type="entry name" value="Fructosamin_kin"/>
    <property type="match status" value="1"/>
</dbReference>
<keyword evidence="4" id="KW-1185">Reference proteome</keyword>
<evidence type="ECO:0000256" key="1">
    <source>
        <dbReference type="ARBA" id="ARBA00009460"/>
    </source>
</evidence>
<organism evidence="3 4">
    <name type="scientific">Poritiphilus flavus</name>
    <dbReference type="NCBI Taxonomy" id="2697053"/>
    <lineage>
        <taxon>Bacteria</taxon>
        <taxon>Pseudomonadati</taxon>
        <taxon>Bacteroidota</taxon>
        <taxon>Flavobacteriia</taxon>
        <taxon>Flavobacteriales</taxon>
        <taxon>Flavobacteriaceae</taxon>
        <taxon>Poritiphilus</taxon>
    </lineage>
</organism>
<dbReference type="AlphaFoldDB" id="A0A6L9E8U2"/>
<dbReference type="SUPFAM" id="SSF56112">
    <property type="entry name" value="Protein kinase-like (PK-like)"/>
    <property type="match status" value="1"/>
</dbReference>
<proteinExistence type="inferred from homology"/>